<keyword evidence="1" id="KW-1133">Transmembrane helix</keyword>
<sequence length="248" mass="28690">MIILVILRFIIFFAFSIFMVKTMPERRGRAGENKVSRILSKLPYIQYRVINDILLKTSHGTTQIDHVVLSEYGIFVIETKNYSGWILGCEHSEEWTKNVYGQKYQFRNPLKQNYAHVKALMEVLEITDQNIFIPIIAFSNQADIKVQCSKEVINFRHLKNTILRYQNKVLPIDKMVLYEAKLQGFTNYTKDEKSIHVAGVKAKADFNKANISMGICPKCGGKLVERKGKYGNFLGCSNYPRCHFTYNL</sequence>
<proteinExistence type="predicted"/>
<dbReference type="GO" id="GO:0003916">
    <property type="term" value="F:DNA topoisomerase activity"/>
    <property type="evidence" value="ECO:0007669"/>
    <property type="project" value="InterPro"/>
</dbReference>
<dbReference type="PROSITE" id="PS50965">
    <property type="entry name" value="NERD"/>
    <property type="match status" value="1"/>
</dbReference>
<name>A0A7M1XN62_9SPIR</name>
<evidence type="ECO:0000256" key="1">
    <source>
        <dbReference type="SAM" id="Phobius"/>
    </source>
</evidence>
<dbReference type="GO" id="GO:0006265">
    <property type="term" value="P:DNA topological change"/>
    <property type="evidence" value="ECO:0007669"/>
    <property type="project" value="InterPro"/>
</dbReference>
<dbReference type="EMBL" id="CP031517">
    <property type="protein sequence ID" value="QOS41023.1"/>
    <property type="molecule type" value="Genomic_DNA"/>
</dbReference>
<dbReference type="AlphaFoldDB" id="A0A7M1XN62"/>
<evidence type="ECO:0000313" key="4">
    <source>
        <dbReference type="Proteomes" id="UP000593591"/>
    </source>
</evidence>
<accession>A0A7M1XN62</accession>
<dbReference type="InterPro" id="IPR013498">
    <property type="entry name" value="Topo_IA_Znf"/>
</dbReference>
<dbReference type="Pfam" id="PF01396">
    <property type="entry name" value="Zn_ribbon_Top1"/>
    <property type="match status" value="1"/>
</dbReference>
<dbReference type="Pfam" id="PF08378">
    <property type="entry name" value="NERD"/>
    <property type="match status" value="1"/>
</dbReference>
<gene>
    <name evidence="3" type="ORF">DYE49_11425</name>
</gene>
<keyword evidence="1" id="KW-0472">Membrane</keyword>
<feature type="transmembrane region" description="Helical" evidence="1">
    <location>
        <begin position="6"/>
        <end position="24"/>
    </location>
</feature>
<reference evidence="3 4" key="1">
    <citation type="submission" date="2018-08" db="EMBL/GenBank/DDBJ databases">
        <title>The first complete genome of Treponema rectale (CHPAT), a commensal spirochete of the bovine rectum.</title>
        <authorList>
            <person name="Staton G.J."/>
            <person name="Clegg S.R."/>
            <person name="Carter S.D."/>
            <person name="Radford A.D."/>
            <person name="Darby A."/>
            <person name="Hall N."/>
            <person name="Birtles R.J."/>
            <person name="Evans N.J."/>
        </authorList>
    </citation>
    <scope>NUCLEOTIDE SEQUENCE [LARGE SCALE GENOMIC DNA]</scope>
    <source>
        <strain evidence="3 4">CHPA</strain>
    </source>
</reference>
<dbReference type="KEGG" id="trc:DYE49_11425"/>
<dbReference type="Proteomes" id="UP000593591">
    <property type="component" value="Chromosome"/>
</dbReference>
<dbReference type="GO" id="GO:0005694">
    <property type="term" value="C:chromosome"/>
    <property type="evidence" value="ECO:0007669"/>
    <property type="project" value="InterPro"/>
</dbReference>
<dbReference type="Gene3D" id="3.30.65.10">
    <property type="entry name" value="Bacterial Topoisomerase I, domain 1"/>
    <property type="match status" value="1"/>
</dbReference>
<dbReference type="GO" id="GO:0003677">
    <property type="term" value="F:DNA binding"/>
    <property type="evidence" value="ECO:0007669"/>
    <property type="project" value="InterPro"/>
</dbReference>
<feature type="domain" description="NERD" evidence="2">
    <location>
        <begin position="27"/>
        <end position="143"/>
    </location>
</feature>
<evidence type="ECO:0000259" key="2">
    <source>
        <dbReference type="PROSITE" id="PS50965"/>
    </source>
</evidence>
<dbReference type="SUPFAM" id="SSF57783">
    <property type="entry name" value="Zinc beta-ribbon"/>
    <property type="match status" value="1"/>
</dbReference>
<evidence type="ECO:0000313" key="3">
    <source>
        <dbReference type="EMBL" id="QOS41023.1"/>
    </source>
</evidence>
<dbReference type="InterPro" id="IPR011528">
    <property type="entry name" value="NERD"/>
</dbReference>
<organism evidence="3 4">
    <name type="scientific">Treponema rectale</name>
    <dbReference type="NCBI Taxonomy" id="744512"/>
    <lineage>
        <taxon>Bacteria</taxon>
        <taxon>Pseudomonadati</taxon>
        <taxon>Spirochaetota</taxon>
        <taxon>Spirochaetia</taxon>
        <taxon>Spirochaetales</taxon>
        <taxon>Treponemataceae</taxon>
        <taxon>Treponema</taxon>
    </lineage>
</organism>
<protein>
    <recommendedName>
        <fullName evidence="2">NERD domain-containing protein</fullName>
    </recommendedName>
</protein>
<keyword evidence="1" id="KW-0812">Transmembrane</keyword>